<evidence type="ECO:0000313" key="1">
    <source>
        <dbReference type="EMBL" id="PAU92980.1"/>
    </source>
</evidence>
<reference evidence="1 2" key="1">
    <citation type="submission" date="2017-08" db="EMBL/GenBank/DDBJ databases">
        <title>Aliifodinibius alkalisoli sp. nov., isolated from saline alkaline soil.</title>
        <authorList>
            <person name="Liu D."/>
            <person name="Zhang G."/>
        </authorList>
    </citation>
    <scope>NUCLEOTIDE SEQUENCE [LARGE SCALE GENOMIC DNA]</scope>
    <source>
        <strain evidence="1 2">WN023</strain>
    </source>
</reference>
<name>A0A2A2G764_9BACT</name>
<dbReference type="Proteomes" id="UP000218831">
    <property type="component" value="Unassembled WGS sequence"/>
</dbReference>
<keyword evidence="2" id="KW-1185">Reference proteome</keyword>
<sequence>MNTFKAAGFFLCTVLLLVSCSDIPDHSWSDGVPEEAPFVIIPDEEASLNTVLDASHTPLLDDITSSAVQLLSRIDSTAQSPISLNAISLYPDADNQLAIVWMAQASGSFIERMQNNFYLDFSQNQYSFNDVKIHILHLSDRRLFAAQLHDDLFISESSLAVEESIRAYLGSHPRANLSDITPQPGHIIMNTPSLDKWAEQISMVTYRPMIKNALEGTEPVLLSVGQEGEGQGSMIELEGTVPLNEKVPSHLVAAVSSTNAPIVLDQYISSNAAAAGLFRLEPRRVPPTSLPDTTRLDSVLMDDQIAYSDIAKTLDPEFSLVMYAQSGFLSTGEHLFLRKVSDVSALRTALNSLVRDDQIQRSDGLYVIQSNAIAQLIGGSFCTFQNFYLDIIGDVVAISKRKGLVEGVSSDRSRRRTMYYEQTFRNIKEDLPEEISGFFVGNSDFYSFVKPFLSPNNNLNALTSKFDLLTASTTVNNEDNFSFSLKAYQTEDHSAPYQEKWLFPTGADLTGKPILADIGGSDKNEVIFATQSGNLYALAADGTVVMQANTGSDTPVGSPVVYDWYGTNQNVILLAAGNKVYGWNDSGELLPKFPFELDEQITSPLVVEDIDRDGLPNTLTATADRKLHLMDGRGENINGWPITTNAEIETTPTVTDYQGATTIFAFAENALHGWHPNGDERTGFPKFINASLNGSPVLYEGNILGNAADGYLYSIGPNQLFADSLNVFETSTESSDIEAVYASNSALVGTPSVLDLTVQDGDQTHRGSMILTMSSNGSVFLINQEGQLRFTQSMGQPAAPKFSPFVSDIDKNGQDDVIALANFGRLYAWEIRNGERIYSVPTSGMQYPIVTDIDGDGYNELIAQTREGLRTWTIFGTDDENEGDSEES</sequence>
<evidence type="ECO:0000313" key="2">
    <source>
        <dbReference type="Proteomes" id="UP000218831"/>
    </source>
</evidence>
<dbReference type="OrthoDB" id="1093345at2"/>
<protein>
    <recommendedName>
        <fullName evidence="3">VCBS repeat-containing protein</fullName>
    </recommendedName>
</protein>
<dbReference type="InterPro" id="IPR015943">
    <property type="entry name" value="WD40/YVTN_repeat-like_dom_sf"/>
</dbReference>
<dbReference type="Gene3D" id="2.130.10.10">
    <property type="entry name" value="YVTN repeat-like/Quinoprotein amine dehydrogenase"/>
    <property type="match status" value="1"/>
</dbReference>
<comment type="caution">
    <text evidence="1">The sequence shown here is derived from an EMBL/GenBank/DDBJ whole genome shotgun (WGS) entry which is preliminary data.</text>
</comment>
<dbReference type="RefSeq" id="WP_095607400.1">
    <property type="nucleotide sequence ID" value="NZ_NSKE01000011.1"/>
</dbReference>
<dbReference type="PROSITE" id="PS51257">
    <property type="entry name" value="PROKAR_LIPOPROTEIN"/>
    <property type="match status" value="1"/>
</dbReference>
<dbReference type="AlphaFoldDB" id="A0A2A2G764"/>
<gene>
    <name evidence="1" type="ORF">CK503_13720</name>
</gene>
<organism evidence="1 2">
    <name type="scientific">Fodinibius salipaludis</name>
    <dbReference type="NCBI Taxonomy" id="2032627"/>
    <lineage>
        <taxon>Bacteria</taxon>
        <taxon>Pseudomonadati</taxon>
        <taxon>Balneolota</taxon>
        <taxon>Balneolia</taxon>
        <taxon>Balneolales</taxon>
        <taxon>Balneolaceae</taxon>
        <taxon>Fodinibius</taxon>
    </lineage>
</organism>
<dbReference type="InterPro" id="IPR011047">
    <property type="entry name" value="Quinoprotein_ADH-like_sf"/>
</dbReference>
<dbReference type="EMBL" id="NSKE01000011">
    <property type="protein sequence ID" value="PAU92980.1"/>
    <property type="molecule type" value="Genomic_DNA"/>
</dbReference>
<proteinExistence type="predicted"/>
<accession>A0A2A2G764</accession>
<dbReference type="SUPFAM" id="SSF50998">
    <property type="entry name" value="Quinoprotein alcohol dehydrogenase-like"/>
    <property type="match status" value="1"/>
</dbReference>
<evidence type="ECO:0008006" key="3">
    <source>
        <dbReference type="Google" id="ProtNLM"/>
    </source>
</evidence>